<accession>A0A1G2CMD4</accession>
<evidence type="ECO:0000259" key="2">
    <source>
        <dbReference type="Pfam" id="PF26604"/>
    </source>
</evidence>
<evidence type="ECO:0000313" key="4">
    <source>
        <dbReference type="Proteomes" id="UP000178348"/>
    </source>
</evidence>
<name>A0A1G2CMD4_9BACT</name>
<sequence length="88" mass="9863">MNNFAIEVFGWYGVVAILGAYALLSFNIITANRMSFQILNFTGAIGIIIVSIAHRNYQPAVIDIVWAMIALIALIKIVFFKRTISDKR</sequence>
<dbReference type="Pfam" id="PF26604">
    <property type="entry name" value="CBU_0592"/>
    <property type="match status" value="1"/>
</dbReference>
<feature type="transmembrane region" description="Helical" evidence="1">
    <location>
        <begin position="60"/>
        <end position="79"/>
    </location>
</feature>
<keyword evidence="1" id="KW-0812">Transmembrane</keyword>
<feature type="domain" description="CBU-0592-like" evidence="2">
    <location>
        <begin position="7"/>
        <end position="79"/>
    </location>
</feature>
<evidence type="ECO:0000256" key="1">
    <source>
        <dbReference type="SAM" id="Phobius"/>
    </source>
</evidence>
<gene>
    <name evidence="3" type="ORF">A2946_00690</name>
</gene>
<dbReference type="NCBIfam" id="NF047864">
    <property type="entry name" value="CBU_0592_membra"/>
    <property type="match status" value="1"/>
</dbReference>
<reference evidence="3 4" key="1">
    <citation type="journal article" date="2016" name="Nat. Commun.">
        <title>Thousands of microbial genomes shed light on interconnected biogeochemical processes in an aquifer system.</title>
        <authorList>
            <person name="Anantharaman K."/>
            <person name="Brown C.T."/>
            <person name="Hug L.A."/>
            <person name="Sharon I."/>
            <person name="Castelle C.J."/>
            <person name="Probst A.J."/>
            <person name="Thomas B.C."/>
            <person name="Singh A."/>
            <person name="Wilkins M.J."/>
            <person name="Karaoz U."/>
            <person name="Brodie E.L."/>
            <person name="Williams K.H."/>
            <person name="Hubbard S.S."/>
            <person name="Banfield J.F."/>
        </authorList>
    </citation>
    <scope>NUCLEOTIDE SEQUENCE [LARGE SCALE GENOMIC DNA]</scope>
</reference>
<dbReference type="AlphaFoldDB" id="A0A1G2CMD4"/>
<feature type="transmembrane region" description="Helical" evidence="1">
    <location>
        <begin position="36"/>
        <end position="54"/>
    </location>
</feature>
<keyword evidence="1" id="KW-0472">Membrane</keyword>
<dbReference type="InterPro" id="IPR058058">
    <property type="entry name" value="CBU_0592-like"/>
</dbReference>
<protein>
    <recommendedName>
        <fullName evidence="2">CBU-0592-like domain-containing protein</fullName>
    </recommendedName>
</protein>
<organism evidence="3 4">
    <name type="scientific">Candidatus Liptonbacteria bacterium RIFCSPLOWO2_01_FULL_53_13</name>
    <dbReference type="NCBI Taxonomy" id="1798651"/>
    <lineage>
        <taxon>Bacteria</taxon>
        <taxon>Candidatus Liptoniibacteriota</taxon>
    </lineage>
</organism>
<proteinExistence type="predicted"/>
<dbReference type="Proteomes" id="UP000178348">
    <property type="component" value="Unassembled WGS sequence"/>
</dbReference>
<comment type="caution">
    <text evidence="3">The sequence shown here is derived from an EMBL/GenBank/DDBJ whole genome shotgun (WGS) entry which is preliminary data.</text>
</comment>
<keyword evidence="1" id="KW-1133">Transmembrane helix</keyword>
<evidence type="ECO:0000313" key="3">
    <source>
        <dbReference type="EMBL" id="OGZ02509.1"/>
    </source>
</evidence>
<feature type="transmembrane region" description="Helical" evidence="1">
    <location>
        <begin position="6"/>
        <end position="24"/>
    </location>
</feature>
<dbReference type="EMBL" id="MHLB01000010">
    <property type="protein sequence ID" value="OGZ02509.1"/>
    <property type="molecule type" value="Genomic_DNA"/>
</dbReference>